<dbReference type="Proteomes" id="UP001231859">
    <property type="component" value="Chromosome"/>
</dbReference>
<name>A0ABY8P307_9GAMM</name>
<dbReference type="InterPro" id="IPR052534">
    <property type="entry name" value="Extracell_DNA_Util/SecSys_Comp"/>
</dbReference>
<organism evidence="3 4">
    <name type="scientific">Arsenophonus apicola</name>
    <dbReference type="NCBI Taxonomy" id="2879119"/>
    <lineage>
        <taxon>Bacteria</taxon>
        <taxon>Pseudomonadati</taxon>
        <taxon>Pseudomonadota</taxon>
        <taxon>Gammaproteobacteria</taxon>
        <taxon>Enterobacterales</taxon>
        <taxon>Morganellaceae</taxon>
        <taxon>Arsenophonus</taxon>
    </lineage>
</organism>
<feature type="transmembrane region" description="Helical" evidence="2">
    <location>
        <begin position="20"/>
        <end position="41"/>
    </location>
</feature>
<evidence type="ECO:0000256" key="2">
    <source>
        <dbReference type="SAM" id="Phobius"/>
    </source>
</evidence>
<proteinExistence type="predicted"/>
<feature type="coiled-coil region" evidence="1">
    <location>
        <begin position="55"/>
        <end position="92"/>
    </location>
</feature>
<evidence type="ECO:0000313" key="3">
    <source>
        <dbReference type="EMBL" id="WGO83602.1"/>
    </source>
</evidence>
<dbReference type="EMBL" id="CP123759">
    <property type="protein sequence ID" value="WGO83602.1"/>
    <property type="molecule type" value="Genomic_DNA"/>
</dbReference>
<gene>
    <name evidence="3" type="ORF">QG404_01335</name>
</gene>
<protein>
    <submittedName>
        <fullName evidence="3">PilN domain-containing protein</fullName>
    </submittedName>
</protein>
<keyword evidence="1" id="KW-0175">Coiled coil</keyword>
<keyword evidence="4" id="KW-1185">Reference proteome</keyword>
<keyword evidence="2" id="KW-1133">Transmembrane helix</keyword>
<reference evidence="3 4" key="1">
    <citation type="submission" date="2023-04" db="EMBL/GenBank/DDBJ databases">
        <title>Genome dynamics across the evolutionary transition to endosymbiosis.</title>
        <authorList>
            <person name="Siozios S."/>
            <person name="Nadal-Jimenez P."/>
            <person name="Azagi T."/>
            <person name="Sprong H."/>
            <person name="Frost C.L."/>
            <person name="Parratt S.R."/>
            <person name="Taylor G."/>
            <person name="Brettell L."/>
            <person name="Lew K.C."/>
            <person name="Croft L."/>
            <person name="King K.C."/>
            <person name="Brockhurst M.A."/>
            <person name="Hypsa V."/>
            <person name="Novakova E."/>
            <person name="Darby A.C."/>
            <person name="Hurst G.D.D."/>
        </authorList>
    </citation>
    <scope>NUCLEOTIDE SEQUENCE [LARGE SCALE GENOMIC DNA]</scope>
    <source>
        <strain evidence="4">aApi_AU</strain>
    </source>
</reference>
<accession>A0ABY8P307</accession>
<keyword evidence="2" id="KW-0472">Membrane</keyword>
<dbReference type="InterPro" id="IPR007813">
    <property type="entry name" value="PilN"/>
</dbReference>
<dbReference type="PANTHER" id="PTHR40278:SF1">
    <property type="entry name" value="DNA UTILIZATION PROTEIN HOFN"/>
    <property type="match status" value="1"/>
</dbReference>
<sequence>MIYQVNFLPWQKKRLKQRYYDWLSLFFIQIASLLLILFFIFNRHKQQYLHQQYLLDNDKIEIAAIEQQLANIKQQRQQLDQLTQQLNTLIQIANHNKRQLYLLKQIPNILPTGSWLEGLSSKGDKLIIEANSHDYHEILLFMRQLTEQKLVTQIQLETIQLTSQNIQKTTLNANWLSSEEQYDKK</sequence>
<dbReference type="PANTHER" id="PTHR40278">
    <property type="entry name" value="DNA UTILIZATION PROTEIN HOFN"/>
    <property type="match status" value="1"/>
</dbReference>
<keyword evidence="2" id="KW-0812">Transmembrane</keyword>
<dbReference type="RefSeq" id="WP_280938491.1">
    <property type="nucleotide sequence ID" value="NZ_CP123759.1"/>
</dbReference>
<evidence type="ECO:0000256" key="1">
    <source>
        <dbReference type="SAM" id="Coils"/>
    </source>
</evidence>
<evidence type="ECO:0000313" key="4">
    <source>
        <dbReference type="Proteomes" id="UP001231859"/>
    </source>
</evidence>
<dbReference type="Pfam" id="PF05137">
    <property type="entry name" value="PilN"/>
    <property type="match status" value="1"/>
</dbReference>